<accession>A0A512BDC5</accession>
<dbReference type="InterPro" id="IPR029767">
    <property type="entry name" value="WecB-like"/>
</dbReference>
<proteinExistence type="predicted"/>
<sequence>MKKNKIVFLTGTRADFGKIKSLIEIVQSTEMFEIHIFATGMHMDNKFGYTVREIEKCGYQNIYKFINHDSGSAMDITLSRTIEGFANYIRLIQPDLIVVHGDRTEALAGATVGALNNILVAHIEGGELSGTIDELIRHAVSKLSHTHFVANDEAKARLMQMGEISESIFVIGSPDIDAMKKEVLPSIKEVKAYYEVPFDHYAISMFHPVTTEFNNMDKYAEEYVKALDESGCNFIVIYPNNDSGSDFILAQIRKLERNERFRIFPSVRFEAFLSMLENALFIAGNSSAGIREAPIYGIPTVNVGTRQNGRTKNANIVNTGYGKNDIIQGIKKALTLELEPISLFGDGNSDELFREIILQDSFWDTSKQKTFANTMSVY</sequence>
<evidence type="ECO:0000313" key="3">
    <source>
        <dbReference type="Proteomes" id="UP000321513"/>
    </source>
</evidence>
<dbReference type="PANTHER" id="PTHR43174">
    <property type="entry name" value="UDP-N-ACETYLGLUCOSAMINE 2-EPIMERASE"/>
    <property type="match status" value="1"/>
</dbReference>
<dbReference type="SUPFAM" id="SSF53756">
    <property type="entry name" value="UDP-Glycosyltransferase/glycogen phosphorylase"/>
    <property type="match status" value="1"/>
</dbReference>
<feature type="domain" description="UDP-N-acetylglucosamine 2-epimerase" evidence="1">
    <location>
        <begin position="27"/>
        <end position="357"/>
    </location>
</feature>
<keyword evidence="3" id="KW-1185">Reference proteome</keyword>
<dbReference type="CDD" id="cd03786">
    <property type="entry name" value="GTB_UDP-GlcNAc_2-Epimerase"/>
    <property type="match status" value="1"/>
</dbReference>
<gene>
    <name evidence="2" type="primary">neuC</name>
    <name evidence="2" type="ORF">SAE01_24300</name>
</gene>
<dbReference type="EMBL" id="BJYT01000008">
    <property type="protein sequence ID" value="GEO09934.1"/>
    <property type="molecule type" value="Genomic_DNA"/>
</dbReference>
<protein>
    <submittedName>
        <fullName evidence="2">UDP-N-acetyl glucosamine 2-epimerase</fullName>
    </submittedName>
</protein>
<dbReference type="PANTHER" id="PTHR43174:SF3">
    <property type="entry name" value="UDP-N-ACETYLGLUCOSAMINE 2-EPIMERASE"/>
    <property type="match status" value="1"/>
</dbReference>
<dbReference type="InterPro" id="IPR020004">
    <property type="entry name" value="UDP-GlcNAc_Epase"/>
</dbReference>
<dbReference type="Pfam" id="PF02350">
    <property type="entry name" value="Epimerase_2"/>
    <property type="match status" value="1"/>
</dbReference>
<dbReference type="InterPro" id="IPR003331">
    <property type="entry name" value="UDP_GlcNAc_Epimerase_2_dom"/>
</dbReference>
<dbReference type="Gene3D" id="3.40.50.2000">
    <property type="entry name" value="Glycogen Phosphorylase B"/>
    <property type="match status" value="2"/>
</dbReference>
<dbReference type="NCBIfam" id="TIGR03568">
    <property type="entry name" value="NeuC_NnaA"/>
    <property type="match status" value="1"/>
</dbReference>
<dbReference type="AlphaFoldDB" id="A0A512BDC5"/>
<evidence type="ECO:0000313" key="2">
    <source>
        <dbReference type="EMBL" id="GEO09934.1"/>
    </source>
</evidence>
<organism evidence="2 3">
    <name type="scientific">Segetibacter aerophilus</name>
    <dbReference type="NCBI Taxonomy" id="670293"/>
    <lineage>
        <taxon>Bacteria</taxon>
        <taxon>Pseudomonadati</taxon>
        <taxon>Bacteroidota</taxon>
        <taxon>Chitinophagia</taxon>
        <taxon>Chitinophagales</taxon>
        <taxon>Chitinophagaceae</taxon>
        <taxon>Segetibacter</taxon>
    </lineage>
</organism>
<comment type="caution">
    <text evidence="2">The sequence shown here is derived from an EMBL/GenBank/DDBJ whole genome shotgun (WGS) entry which is preliminary data.</text>
</comment>
<dbReference type="GO" id="GO:0006047">
    <property type="term" value="P:UDP-N-acetylglucosamine metabolic process"/>
    <property type="evidence" value="ECO:0007669"/>
    <property type="project" value="InterPro"/>
</dbReference>
<name>A0A512BDC5_9BACT</name>
<dbReference type="GO" id="GO:0004553">
    <property type="term" value="F:hydrolase activity, hydrolyzing O-glycosyl compounds"/>
    <property type="evidence" value="ECO:0007669"/>
    <property type="project" value="InterPro"/>
</dbReference>
<dbReference type="OrthoDB" id="9803238at2"/>
<dbReference type="RefSeq" id="WP_147204047.1">
    <property type="nucleotide sequence ID" value="NZ_BJYT01000008.1"/>
</dbReference>
<dbReference type="Proteomes" id="UP000321513">
    <property type="component" value="Unassembled WGS sequence"/>
</dbReference>
<evidence type="ECO:0000259" key="1">
    <source>
        <dbReference type="Pfam" id="PF02350"/>
    </source>
</evidence>
<reference evidence="2 3" key="1">
    <citation type="submission" date="2019-07" db="EMBL/GenBank/DDBJ databases">
        <title>Whole genome shotgun sequence of Segetibacter aerophilus NBRC 106135.</title>
        <authorList>
            <person name="Hosoyama A."/>
            <person name="Uohara A."/>
            <person name="Ohji S."/>
            <person name="Ichikawa N."/>
        </authorList>
    </citation>
    <scope>NUCLEOTIDE SEQUENCE [LARGE SCALE GENOMIC DNA]</scope>
    <source>
        <strain evidence="2 3">NBRC 106135</strain>
    </source>
</reference>